<reference evidence="2" key="1">
    <citation type="submission" date="2009-12" db="EMBL/GenBank/DDBJ databases">
        <title>The Genome Sequence of Anolis carolinensis (Green Anole Lizard).</title>
        <authorList>
            <consortium name="The Genome Sequencing Platform"/>
            <person name="Di Palma F."/>
            <person name="Alfoldi J."/>
            <person name="Heiman D."/>
            <person name="Young S."/>
            <person name="Grabherr M."/>
            <person name="Johnson J."/>
            <person name="Lander E.S."/>
            <person name="Lindblad-Toh K."/>
        </authorList>
    </citation>
    <scope>NUCLEOTIDE SEQUENCE [LARGE SCALE GENOMIC DNA]</scope>
    <source>
        <strain evidence="2">JBL SC #1</strain>
    </source>
</reference>
<keyword evidence="3" id="KW-1185">Reference proteome</keyword>
<proteinExistence type="predicted"/>
<evidence type="ECO:0000313" key="3">
    <source>
        <dbReference type="Proteomes" id="UP000001646"/>
    </source>
</evidence>
<reference evidence="2" key="2">
    <citation type="submission" date="2025-08" db="UniProtKB">
        <authorList>
            <consortium name="Ensembl"/>
        </authorList>
    </citation>
    <scope>IDENTIFICATION</scope>
</reference>
<dbReference type="AlphaFoldDB" id="A0A803SUF9"/>
<feature type="chain" id="PRO_5032283009" description="Beta-defensin" evidence="1">
    <location>
        <begin position="20"/>
        <end position="76"/>
    </location>
</feature>
<dbReference type="Ensembl" id="ENSACAT00000055478.1">
    <property type="protein sequence ID" value="ENSACAP00000026599.1"/>
    <property type="gene ID" value="ENSACAG00000038185.1"/>
</dbReference>
<evidence type="ECO:0000313" key="2">
    <source>
        <dbReference type="Ensembl" id="ENSACAP00000026599.1"/>
    </source>
</evidence>
<feature type="signal peptide" evidence="1">
    <location>
        <begin position="1"/>
        <end position="19"/>
    </location>
</feature>
<evidence type="ECO:0000256" key="1">
    <source>
        <dbReference type="SAM" id="SignalP"/>
    </source>
</evidence>
<keyword evidence="1" id="KW-0732">Signal</keyword>
<organism evidence="2 3">
    <name type="scientific">Anolis carolinensis</name>
    <name type="common">Green anole</name>
    <name type="synonym">American chameleon</name>
    <dbReference type="NCBI Taxonomy" id="28377"/>
    <lineage>
        <taxon>Eukaryota</taxon>
        <taxon>Metazoa</taxon>
        <taxon>Chordata</taxon>
        <taxon>Craniata</taxon>
        <taxon>Vertebrata</taxon>
        <taxon>Euteleostomi</taxon>
        <taxon>Lepidosauria</taxon>
        <taxon>Squamata</taxon>
        <taxon>Bifurcata</taxon>
        <taxon>Unidentata</taxon>
        <taxon>Episquamata</taxon>
        <taxon>Toxicofera</taxon>
        <taxon>Iguania</taxon>
        <taxon>Dactyloidae</taxon>
        <taxon>Anolis</taxon>
    </lineage>
</organism>
<dbReference type="InParanoid" id="A0A803SUF9"/>
<protein>
    <recommendedName>
        <fullName evidence="4">Beta-defensin</fullName>
    </recommendedName>
</protein>
<accession>A0A803SUF9</accession>
<name>A0A803SUF9_ANOCA</name>
<reference evidence="2" key="3">
    <citation type="submission" date="2025-09" db="UniProtKB">
        <authorList>
            <consortium name="Ensembl"/>
        </authorList>
    </citation>
    <scope>IDENTIFICATION</scope>
</reference>
<dbReference type="Proteomes" id="UP000001646">
    <property type="component" value="Unplaced"/>
</dbReference>
<sequence length="76" mass="8670">MYIGSVQMIIFLLISIVAIQPRNTIFCNAAGARCRRHCLSREWMIGRCNAKKRCCHGWSKCLLLSPIAFRKKQASV</sequence>
<dbReference type="GeneTree" id="ENSGT01040000244747"/>
<evidence type="ECO:0008006" key="4">
    <source>
        <dbReference type="Google" id="ProtNLM"/>
    </source>
</evidence>